<dbReference type="InterPro" id="IPR018720">
    <property type="entry name" value="DUF2249"/>
</dbReference>
<dbReference type="KEGG" id="ifl:C1H71_14040"/>
<organism evidence="2 3">
    <name type="scientific">Iodobacter fluviatilis</name>
    <dbReference type="NCBI Taxonomy" id="537"/>
    <lineage>
        <taxon>Bacteria</taxon>
        <taxon>Pseudomonadati</taxon>
        <taxon>Pseudomonadota</taxon>
        <taxon>Betaproteobacteria</taxon>
        <taxon>Neisseriales</taxon>
        <taxon>Chitinibacteraceae</taxon>
        <taxon>Iodobacter</taxon>
    </lineage>
</organism>
<dbReference type="Proteomes" id="UP000515917">
    <property type="component" value="Chromosome"/>
</dbReference>
<protein>
    <recommendedName>
        <fullName evidence="1">DUF2249 domain-containing protein</fullName>
    </recommendedName>
</protein>
<evidence type="ECO:0000313" key="2">
    <source>
        <dbReference type="EMBL" id="QBC44533.1"/>
    </source>
</evidence>
<dbReference type="RefSeq" id="WP_130107071.1">
    <property type="nucleotide sequence ID" value="NZ_CP025781.1"/>
</dbReference>
<evidence type="ECO:0000259" key="1">
    <source>
        <dbReference type="Pfam" id="PF10006"/>
    </source>
</evidence>
<reference evidence="2 3" key="1">
    <citation type="submission" date="2018-01" db="EMBL/GenBank/DDBJ databases">
        <title>Genome sequence of Iodobacter sp. strain PCH194 isolated from Indian Trans-Himalaya.</title>
        <authorList>
            <person name="Kumar V."/>
            <person name="Thakur V."/>
            <person name="Kumar S."/>
            <person name="Singh D."/>
        </authorList>
    </citation>
    <scope>NUCLEOTIDE SEQUENCE [LARGE SCALE GENOMIC DNA]</scope>
    <source>
        <strain evidence="2 3">PCH194</strain>
    </source>
</reference>
<feature type="domain" description="DUF2249" evidence="1">
    <location>
        <begin position="16"/>
        <end position="82"/>
    </location>
</feature>
<proteinExistence type="predicted"/>
<evidence type="ECO:0000313" key="3">
    <source>
        <dbReference type="Proteomes" id="UP000515917"/>
    </source>
</evidence>
<gene>
    <name evidence="2" type="ORF">C1H71_14040</name>
</gene>
<accession>A0A7G3GC36</accession>
<keyword evidence="3" id="KW-1185">Reference proteome</keyword>
<dbReference type="AlphaFoldDB" id="A0A7G3GC36"/>
<dbReference type="EMBL" id="CP025781">
    <property type="protein sequence ID" value="QBC44533.1"/>
    <property type="molecule type" value="Genomic_DNA"/>
</dbReference>
<name>A0A7G3GC36_9NEIS</name>
<dbReference type="Pfam" id="PF10006">
    <property type="entry name" value="DUF2249"/>
    <property type="match status" value="1"/>
</dbReference>
<sequence>MHDCSLPTQLDGVYGFDARGVAKRFRHAAIFGAIESLNTGETMRFINDHDPLPLLAQIEQRYQGQVKAAYIQRNHEEIVIDFSIQPKPAAASEGCGSGGCACSGE</sequence>